<dbReference type="InterPro" id="IPR018357">
    <property type="entry name" value="Hexapep_transf_CS"/>
</dbReference>
<evidence type="ECO:0000259" key="7">
    <source>
        <dbReference type="SMART" id="SM01266"/>
    </source>
</evidence>
<dbReference type="Pfam" id="PF12464">
    <property type="entry name" value="Mac"/>
    <property type="match status" value="1"/>
</dbReference>
<evidence type="ECO:0000256" key="5">
    <source>
        <dbReference type="RuleBase" id="RU367021"/>
    </source>
</evidence>
<dbReference type="InterPro" id="IPR001451">
    <property type="entry name" value="Hexapep"/>
</dbReference>
<evidence type="ECO:0000256" key="3">
    <source>
        <dbReference type="ARBA" id="ARBA00022737"/>
    </source>
</evidence>
<gene>
    <name evidence="8" type="primary">aniI</name>
</gene>
<accession>A0A1V0QSW8</accession>
<feature type="region of interest" description="Disordered" evidence="6">
    <location>
        <begin position="1"/>
        <end position="35"/>
    </location>
</feature>
<name>A0A1V0QSW8_9ACTN</name>
<evidence type="ECO:0000256" key="1">
    <source>
        <dbReference type="ARBA" id="ARBA00007274"/>
    </source>
</evidence>
<evidence type="ECO:0000256" key="6">
    <source>
        <dbReference type="SAM" id="MobiDB-lite"/>
    </source>
</evidence>
<evidence type="ECO:0000313" key="8">
    <source>
        <dbReference type="EMBL" id="ARE72418.1"/>
    </source>
</evidence>
<keyword evidence="4 5" id="KW-0012">Acyltransferase</keyword>
<keyword evidence="3" id="KW-0677">Repeat</keyword>
<dbReference type="CDD" id="cd03357">
    <property type="entry name" value="LbH_MAT_GAT"/>
    <property type="match status" value="1"/>
</dbReference>
<dbReference type="SMART" id="SM01266">
    <property type="entry name" value="Mac"/>
    <property type="match status" value="1"/>
</dbReference>
<dbReference type="EMBL" id="KY014292">
    <property type="protein sequence ID" value="ARE72418.1"/>
    <property type="molecule type" value="Genomic_DNA"/>
</dbReference>
<dbReference type="GO" id="GO:0008870">
    <property type="term" value="F:galactoside O-acetyltransferase activity"/>
    <property type="evidence" value="ECO:0007669"/>
    <property type="project" value="TreeGrafter"/>
</dbReference>
<reference evidence="8" key="2">
    <citation type="journal article" date="2017" name="Proc. Natl. Acad. Sci. U.S.A.">
        <title>Biosynthesis of the pyrrolidine protein synthesis inhibitor anisomycin involves novel gene ensemble and cryptic biosynthetic steps.</title>
        <authorList>
            <person name="Zheng X."/>
            <person name="Cheng Q."/>
            <person name="Yao F."/>
            <person name="Wang X."/>
            <person name="Kong L."/>
            <person name="Cao B."/>
            <person name="Xu M."/>
            <person name="Lin S."/>
            <person name="Deng Z."/>
            <person name="Chooi Y.H."/>
            <person name="You D."/>
        </authorList>
    </citation>
    <scope>NUCLEOTIDE SEQUENCE</scope>
    <source>
        <strain evidence="8">ACCC40033</strain>
    </source>
</reference>
<dbReference type="PANTHER" id="PTHR43017:SF1">
    <property type="entry name" value="ACETYLTRANSFERASE YJL218W-RELATED"/>
    <property type="match status" value="1"/>
</dbReference>
<feature type="compositionally biased region" description="Pro residues" evidence="6">
    <location>
        <begin position="1"/>
        <end position="12"/>
    </location>
</feature>
<comment type="similarity">
    <text evidence="1 5">Belongs to the transferase hexapeptide repeat family.</text>
</comment>
<dbReference type="SUPFAM" id="SSF51161">
    <property type="entry name" value="Trimeric LpxA-like enzymes"/>
    <property type="match status" value="1"/>
</dbReference>
<protein>
    <recommendedName>
        <fullName evidence="5">Acetyltransferase</fullName>
        <ecNumber evidence="5">2.3.1.-</ecNumber>
    </recommendedName>
</protein>
<dbReference type="AlphaFoldDB" id="A0A1V0QSW8"/>
<dbReference type="InterPro" id="IPR024688">
    <property type="entry name" value="Mac_dom"/>
</dbReference>
<sequence length="222" mass="23860">MKPTPPDTPPAPGLSTPPAARPGPTTATEPSTGAQDAALDRIKARLASGELYSAHDPDLLPYRQRCMELLDQVNSTALGDVRTRERLLGDLLGRIEPGGWVMPRFLCEFGFFIELGPRTRVNFDVMMLDCAPITLGADVLVAPRCQLFTANHPFDPDLRRTMWEYAKPIAVGDRVWLGGGVTVLPGVTIGADTVVGAGSVVTKDLPPKVLAVGNPARIVREL</sequence>
<dbReference type="EC" id="2.3.1.-" evidence="5"/>
<keyword evidence="2 5" id="KW-0808">Transferase</keyword>
<feature type="domain" description="Maltose/galactoside acetyltransferase" evidence="7">
    <location>
        <begin position="43"/>
        <end position="97"/>
    </location>
</feature>
<dbReference type="InterPro" id="IPR011004">
    <property type="entry name" value="Trimer_LpxA-like_sf"/>
</dbReference>
<feature type="compositionally biased region" description="Low complexity" evidence="6">
    <location>
        <begin position="13"/>
        <end position="28"/>
    </location>
</feature>
<dbReference type="PANTHER" id="PTHR43017">
    <property type="entry name" value="GALACTOSIDE O-ACETYLTRANSFERASE"/>
    <property type="match status" value="1"/>
</dbReference>
<evidence type="ECO:0000256" key="2">
    <source>
        <dbReference type="ARBA" id="ARBA00022679"/>
    </source>
</evidence>
<dbReference type="InterPro" id="IPR039369">
    <property type="entry name" value="LacA-like"/>
</dbReference>
<organism evidence="8">
    <name type="scientific">Streptomyces hygrospinosus</name>
    <dbReference type="NCBI Taxonomy" id="516360"/>
    <lineage>
        <taxon>Bacteria</taxon>
        <taxon>Bacillati</taxon>
        <taxon>Actinomycetota</taxon>
        <taxon>Actinomycetes</taxon>
        <taxon>Kitasatosporales</taxon>
        <taxon>Streptomycetaceae</taxon>
        <taxon>Streptomyces</taxon>
    </lineage>
</organism>
<evidence type="ECO:0000256" key="4">
    <source>
        <dbReference type="ARBA" id="ARBA00023315"/>
    </source>
</evidence>
<dbReference type="Gene3D" id="2.160.10.10">
    <property type="entry name" value="Hexapeptide repeat proteins"/>
    <property type="match status" value="1"/>
</dbReference>
<dbReference type="FunFam" id="2.160.10.10:FF:000025">
    <property type="entry name" value="Hexapeptide-repeat containing-acetyltransferase"/>
    <property type="match status" value="1"/>
</dbReference>
<reference evidence="8" key="1">
    <citation type="submission" date="2016-10" db="EMBL/GenBank/DDBJ databases">
        <authorList>
            <person name="de Groot N.N."/>
        </authorList>
    </citation>
    <scope>NUCLEOTIDE SEQUENCE</scope>
    <source>
        <strain evidence="8">ACCC40033</strain>
    </source>
</reference>
<dbReference type="PROSITE" id="PS00101">
    <property type="entry name" value="HEXAPEP_TRANSFERASES"/>
    <property type="match status" value="1"/>
</dbReference>
<proteinExistence type="inferred from homology"/>
<dbReference type="Pfam" id="PF00132">
    <property type="entry name" value="Hexapep"/>
    <property type="match status" value="1"/>
</dbReference>